<feature type="region of interest" description="Disordered" evidence="8">
    <location>
        <begin position="326"/>
        <end position="356"/>
    </location>
</feature>
<dbReference type="EMBL" id="JANBVO010000002">
    <property type="protein sequence ID" value="KAJ9156402.1"/>
    <property type="molecule type" value="Genomic_DNA"/>
</dbReference>
<keyword evidence="4 6" id="KW-0479">Metal-binding</keyword>
<keyword evidence="3 6" id="KW-0349">Heme</keyword>
<dbReference type="CDD" id="cd11070">
    <property type="entry name" value="CYP56-like"/>
    <property type="match status" value="1"/>
</dbReference>
<dbReference type="PANTHER" id="PTHR24305:SF166">
    <property type="entry name" value="CYTOCHROME P450 12A4, MITOCHONDRIAL-RELATED"/>
    <property type="match status" value="1"/>
</dbReference>
<dbReference type="GO" id="GO:0004497">
    <property type="term" value="F:monooxygenase activity"/>
    <property type="evidence" value="ECO:0007669"/>
    <property type="project" value="UniProtKB-KW"/>
</dbReference>
<protein>
    <submittedName>
        <fullName evidence="9">Cytochrome P450 3A1</fullName>
    </submittedName>
</protein>
<comment type="cofactor">
    <cofactor evidence="1 6">
        <name>heme</name>
        <dbReference type="ChEBI" id="CHEBI:30413"/>
    </cofactor>
</comment>
<name>A0AA38SDD8_9PEZI</name>
<dbReference type="AlphaFoldDB" id="A0AA38SDD8"/>
<keyword evidence="5 6" id="KW-0408">Iron</keyword>
<dbReference type="SUPFAM" id="SSF48264">
    <property type="entry name" value="Cytochrome P450"/>
    <property type="match status" value="1"/>
</dbReference>
<evidence type="ECO:0000313" key="9">
    <source>
        <dbReference type="EMBL" id="KAJ9156402.1"/>
    </source>
</evidence>
<evidence type="ECO:0000256" key="7">
    <source>
        <dbReference type="RuleBase" id="RU000461"/>
    </source>
</evidence>
<dbReference type="GO" id="GO:0016705">
    <property type="term" value="F:oxidoreductase activity, acting on paired donors, with incorporation or reduction of molecular oxygen"/>
    <property type="evidence" value="ECO:0007669"/>
    <property type="project" value="InterPro"/>
</dbReference>
<evidence type="ECO:0000256" key="3">
    <source>
        <dbReference type="ARBA" id="ARBA00022617"/>
    </source>
</evidence>
<dbReference type="PRINTS" id="PR00385">
    <property type="entry name" value="P450"/>
</dbReference>
<evidence type="ECO:0000256" key="6">
    <source>
        <dbReference type="PIRSR" id="PIRSR602401-1"/>
    </source>
</evidence>
<reference evidence="9" key="1">
    <citation type="submission" date="2022-07" db="EMBL/GenBank/DDBJ databases">
        <title>Fungi with potential for degradation of polypropylene.</title>
        <authorList>
            <person name="Gostincar C."/>
        </authorList>
    </citation>
    <scope>NUCLEOTIDE SEQUENCE</scope>
    <source>
        <strain evidence="9">EXF-13308</strain>
    </source>
</reference>
<comment type="caution">
    <text evidence="9">The sequence shown here is derived from an EMBL/GenBank/DDBJ whole genome shotgun (WGS) entry which is preliminary data.</text>
</comment>
<gene>
    <name evidence="9" type="ORF">NKR23_g1521</name>
</gene>
<dbReference type="PROSITE" id="PS00086">
    <property type="entry name" value="CYTOCHROME_P450"/>
    <property type="match status" value="1"/>
</dbReference>
<dbReference type="InterPro" id="IPR002401">
    <property type="entry name" value="Cyt_P450_E_grp-I"/>
</dbReference>
<evidence type="ECO:0000256" key="4">
    <source>
        <dbReference type="ARBA" id="ARBA00022723"/>
    </source>
</evidence>
<dbReference type="PRINTS" id="PR00463">
    <property type="entry name" value="EP450I"/>
</dbReference>
<dbReference type="Proteomes" id="UP001174694">
    <property type="component" value="Unassembled WGS sequence"/>
</dbReference>
<evidence type="ECO:0000256" key="5">
    <source>
        <dbReference type="ARBA" id="ARBA00023004"/>
    </source>
</evidence>
<keyword evidence="7" id="KW-0560">Oxidoreductase</keyword>
<feature type="binding site" description="axial binding residue" evidence="6">
    <location>
        <position position="568"/>
    </location>
    <ligand>
        <name>heme</name>
        <dbReference type="ChEBI" id="CHEBI:30413"/>
    </ligand>
    <ligandPart>
        <name>Fe</name>
        <dbReference type="ChEBI" id="CHEBI:18248"/>
    </ligandPart>
</feature>
<organism evidence="9 10">
    <name type="scientific">Pleurostoma richardsiae</name>
    <dbReference type="NCBI Taxonomy" id="41990"/>
    <lineage>
        <taxon>Eukaryota</taxon>
        <taxon>Fungi</taxon>
        <taxon>Dikarya</taxon>
        <taxon>Ascomycota</taxon>
        <taxon>Pezizomycotina</taxon>
        <taxon>Sordariomycetes</taxon>
        <taxon>Sordariomycetidae</taxon>
        <taxon>Calosphaeriales</taxon>
        <taxon>Pleurostomataceae</taxon>
        <taxon>Pleurostoma</taxon>
    </lineage>
</organism>
<feature type="region of interest" description="Disordered" evidence="8">
    <location>
        <begin position="523"/>
        <end position="542"/>
    </location>
</feature>
<dbReference type="GO" id="GO:0005506">
    <property type="term" value="F:iron ion binding"/>
    <property type="evidence" value="ECO:0007669"/>
    <property type="project" value="InterPro"/>
</dbReference>
<accession>A0AA38SDD8</accession>
<comment type="similarity">
    <text evidence="2 7">Belongs to the cytochrome P450 family.</text>
</comment>
<dbReference type="InterPro" id="IPR050121">
    <property type="entry name" value="Cytochrome_P450_monoxygenase"/>
</dbReference>
<sequence>MVSTVCAVLGALIAYSAFSILSSLRANIAAARQTDLRFVVTPVSPFNRLWQVTSGVWTPMIKLLPKSWWQDWIDVMQPNSAFFYLRQPFERLGDNFLVVSPGHIILFTSSADTIHQITSRRESFPKPTQEYQILALFGRNVLTTEGAVWRLHRKATSASFNERNAAHTFAEAVRQTQGMIETWLGPDGTPAARTITSLEHDTMTLALNIIGYVGFGLRFLWPGQMLPADVDPRLKKYASFDPPEGHTMTFAKSLATVLEKIFALLLLPRWLIKIIPAKWARVTLEATENYVQYMQEFIQDKAEQVRAGDRGEGGMDIMGQLVRSTYSGGKDTKKDDKQANGNSKSSSSSAPAVTAQPQLTDAEIIGNAFIMIVAGHETTANTLHFTLLHLACHPAAQRALQADVDRLLGRDSDPRCWGYEQSVAAMLASHLGASVNETLRLMPPVTEVPKCVAPGRGCQEVAVEGARRALPPGTQIVLSVVNVQRNPRYWPRAPGAAEDDLDDYVPERWFRKSGSEATVAVAAAERDSTGDEESEEDYGGYAGPDTSAQLFRPAPGSFIPFSEGARSCLGRRIAQVEMVAALAVVFQRYSVELAVDEWAGEEEVARMGREEKSRVYERARGKAKETLRSASSLLTLKLQGGRFVPVRLVRRGEERFVGVVDS</sequence>
<keyword evidence="7" id="KW-0503">Monooxygenase</keyword>
<dbReference type="GO" id="GO:0020037">
    <property type="term" value="F:heme binding"/>
    <property type="evidence" value="ECO:0007669"/>
    <property type="project" value="InterPro"/>
</dbReference>
<proteinExistence type="inferred from homology"/>
<dbReference type="InterPro" id="IPR017972">
    <property type="entry name" value="Cyt_P450_CS"/>
</dbReference>
<dbReference type="Pfam" id="PF00067">
    <property type="entry name" value="p450"/>
    <property type="match status" value="1"/>
</dbReference>
<evidence type="ECO:0000256" key="2">
    <source>
        <dbReference type="ARBA" id="ARBA00010617"/>
    </source>
</evidence>
<dbReference type="InterPro" id="IPR001128">
    <property type="entry name" value="Cyt_P450"/>
</dbReference>
<keyword evidence="10" id="KW-1185">Reference proteome</keyword>
<dbReference type="PANTHER" id="PTHR24305">
    <property type="entry name" value="CYTOCHROME P450"/>
    <property type="match status" value="1"/>
</dbReference>
<evidence type="ECO:0000256" key="8">
    <source>
        <dbReference type="SAM" id="MobiDB-lite"/>
    </source>
</evidence>
<evidence type="ECO:0000256" key="1">
    <source>
        <dbReference type="ARBA" id="ARBA00001971"/>
    </source>
</evidence>
<evidence type="ECO:0000313" key="10">
    <source>
        <dbReference type="Proteomes" id="UP001174694"/>
    </source>
</evidence>
<dbReference type="Gene3D" id="1.10.630.10">
    <property type="entry name" value="Cytochrome P450"/>
    <property type="match status" value="1"/>
</dbReference>
<dbReference type="InterPro" id="IPR036396">
    <property type="entry name" value="Cyt_P450_sf"/>
</dbReference>